<keyword evidence="1" id="KW-0472">Membrane</keyword>
<dbReference type="AlphaFoldDB" id="A5C417"/>
<name>A5C417_VITVI</name>
<accession>A5C417</accession>
<organism evidence="2">
    <name type="scientific">Vitis vinifera</name>
    <name type="common">Grape</name>
    <dbReference type="NCBI Taxonomy" id="29760"/>
    <lineage>
        <taxon>Eukaryota</taxon>
        <taxon>Viridiplantae</taxon>
        <taxon>Streptophyta</taxon>
        <taxon>Embryophyta</taxon>
        <taxon>Tracheophyta</taxon>
        <taxon>Spermatophyta</taxon>
        <taxon>Magnoliopsida</taxon>
        <taxon>eudicotyledons</taxon>
        <taxon>Gunneridae</taxon>
        <taxon>Pentapetalae</taxon>
        <taxon>rosids</taxon>
        <taxon>Vitales</taxon>
        <taxon>Vitaceae</taxon>
        <taxon>Viteae</taxon>
        <taxon>Vitis</taxon>
    </lineage>
</organism>
<reference evidence="2" key="1">
    <citation type="journal article" date="2007" name="PLoS ONE">
        <title>The first genome sequence of an elite grapevine cultivar (Pinot noir Vitis vinifera L.): coping with a highly heterozygous genome.</title>
        <authorList>
            <person name="Velasco R."/>
            <person name="Zharkikh A."/>
            <person name="Troggio M."/>
            <person name="Cartwright D.A."/>
            <person name="Cestaro A."/>
            <person name="Pruss D."/>
            <person name="Pindo M."/>
            <person name="FitzGerald L.M."/>
            <person name="Vezzulli S."/>
            <person name="Reid J."/>
            <person name="Malacarne G."/>
            <person name="Iliev D."/>
            <person name="Coppola G."/>
            <person name="Wardell B."/>
            <person name="Micheletti D."/>
            <person name="Macalma T."/>
            <person name="Facci M."/>
            <person name="Mitchell J.T."/>
            <person name="Perazzolli M."/>
            <person name="Eldredge G."/>
            <person name="Gatto P."/>
            <person name="Oyzerski R."/>
            <person name="Moretto M."/>
            <person name="Gutin N."/>
            <person name="Stefanini M."/>
            <person name="Chen Y."/>
            <person name="Segala C."/>
            <person name="Davenport C."/>
            <person name="Dematte L."/>
            <person name="Mraz A."/>
            <person name="Battilana J."/>
            <person name="Stormo K."/>
            <person name="Costa F."/>
            <person name="Tao Q."/>
            <person name="Si-Ammour A."/>
            <person name="Harkins T."/>
            <person name="Lackey A."/>
            <person name="Perbost C."/>
            <person name="Taillon B."/>
            <person name="Stella A."/>
            <person name="Solovyev V."/>
            <person name="Fawcett J.A."/>
            <person name="Sterck L."/>
            <person name="Vandepoele K."/>
            <person name="Grando S.M."/>
            <person name="Toppo S."/>
            <person name="Moser C."/>
            <person name="Lanchbury J."/>
            <person name="Bogden R."/>
            <person name="Skolnick M."/>
            <person name="Sgaramella V."/>
            <person name="Bhatnagar S.K."/>
            <person name="Fontana P."/>
            <person name="Gutin A."/>
            <person name="Van de Peer Y."/>
            <person name="Salamini F."/>
            <person name="Viola R."/>
        </authorList>
    </citation>
    <scope>NUCLEOTIDE SEQUENCE</scope>
</reference>
<evidence type="ECO:0000313" key="2">
    <source>
        <dbReference type="EMBL" id="CAN68610.1"/>
    </source>
</evidence>
<feature type="transmembrane region" description="Helical" evidence="1">
    <location>
        <begin position="6"/>
        <end position="31"/>
    </location>
</feature>
<gene>
    <name evidence="2" type="ORF">VITISV_021129</name>
</gene>
<proteinExistence type="predicted"/>
<sequence>MARDYRYASLVLIVESYVCMVLNLECLLGVYRPFMKRLAKDHSRVGSVDRVRVHTCPMSEHRTKRLMSEQQPSHLTSEWRTIRHLHSKVNVNQLLHTISKIGKLNGQSTTQFEILARQSANGTSQPPLLDMIA</sequence>
<keyword evidence="1" id="KW-1133">Transmembrane helix</keyword>
<dbReference type="EMBL" id="AM481482">
    <property type="protein sequence ID" value="CAN68610.1"/>
    <property type="molecule type" value="Genomic_DNA"/>
</dbReference>
<protein>
    <submittedName>
        <fullName evidence="2">Uncharacterized protein</fullName>
    </submittedName>
</protein>
<evidence type="ECO:0000256" key="1">
    <source>
        <dbReference type="SAM" id="Phobius"/>
    </source>
</evidence>
<keyword evidence="1" id="KW-0812">Transmembrane</keyword>